<dbReference type="Pfam" id="PF00293">
    <property type="entry name" value="NUDIX"/>
    <property type="match status" value="1"/>
</dbReference>
<keyword evidence="7" id="KW-0460">Magnesium</keyword>
<dbReference type="PANTHER" id="PTHR42904:SF6">
    <property type="entry name" value="NAD-CAPPED RNA HYDROLASE NUDT12"/>
    <property type="match status" value="1"/>
</dbReference>
<dbReference type="NCBIfam" id="NF001299">
    <property type="entry name" value="PRK00241.1"/>
    <property type="match status" value="1"/>
</dbReference>
<evidence type="ECO:0000259" key="10">
    <source>
        <dbReference type="PROSITE" id="PS51462"/>
    </source>
</evidence>
<organism evidence="11 12">
    <name type="scientific">Roseibium limicola</name>
    <dbReference type="NCBI Taxonomy" id="2816037"/>
    <lineage>
        <taxon>Bacteria</taxon>
        <taxon>Pseudomonadati</taxon>
        <taxon>Pseudomonadota</taxon>
        <taxon>Alphaproteobacteria</taxon>
        <taxon>Hyphomicrobiales</taxon>
        <taxon>Stappiaceae</taxon>
        <taxon>Roseibium</taxon>
    </lineage>
</organism>
<accession>A0A939EPS2</accession>
<comment type="cofactor">
    <cofactor evidence="2">
        <name>Zn(2+)</name>
        <dbReference type="ChEBI" id="CHEBI:29105"/>
    </cofactor>
</comment>
<evidence type="ECO:0000256" key="3">
    <source>
        <dbReference type="ARBA" id="ARBA00009595"/>
    </source>
</evidence>
<dbReference type="InterPro" id="IPR020084">
    <property type="entry name" value="NUDIX_hydrolase_CS"/>
</dbReference>
<evidence type="ECO:0000256" key="5">
    <source>
        <dbReference type="ARBA" id="ARBA00022723"/>
    </source>
</evidence>
<dbReference type="Gene3D" id="3.90.79.10">
    <property type="entry name" value="Nucleoside Triphosphate Pyrophosphohydrolase"/>
    <property type="match status" value="1"/>
</dbReference>
<dbReference type="InterPro" id="IPR015375">
    <property type="entry name" value="NADH_PPase-like_N"/>
</dbReference>
<evidence type="ECO:0000256" key="1">
    <source>
        <dbReference type="ARBA" id="ARBA00001946"/>
    </source>
</evidence>
<dbReference type="AlphaFoldDB" id="A0A939EPS2"/>
<dbReference type="EC" id="3.6.1.22" evidence="4"/>
<dbReference type="Gene3D" id="3.90.79.20">
    <property type="match status" value="1"/>
</dbReference>
<dbReference type="InterPro" id="IPR015376">
    <property type="entry name" value="Znr_NADH_PPase"/>
</dbReference>
<evidence type="ECO:0000256" key="7">
    <source>
        <dbReference type="ARBA" id="ARBA00022842"/>
    </source>
</evidence>
<feature type="domain" description="Nudix hydrolase" evidence="10">
    <location>
        <begin position="163"/>
        <end position="289"/>
    </location>
</feature>
<dbReference type="GO" id="GO:0006742">
    <property type="term" value="P:NADP+ catabolic process"/>
    <property type="evidence" value="ECO:0007669"/>
    <property type="project" value="TreeGrafter"/>
</dbReference>
<dbReference type="InterPro" id="IPR000086">
    <property type="entry name" value="NUDIX_hydrolase_dom"/>
</dbReference>
<dbReference type="InterPro" id="IPR050241">
    <property type="entry name" value="NAD-cap_RNA_hydrolase_NudC"/>
</dbReference>
<dbReference type="GO" id="GO:0005829">
    <property type="term" value="C:cytosol"/>
    <property type="evidence" value="ECO:0007669"/>
    <property type="project" value="TreeGrafter"/>
</dbReference>
<dbReference type="PANTHER" id="PTHR42904">
    <property type="entry name" value="NUDIX HYDROLASE, NUDC SUBFAMILY"/>
    <property type="match status" value="1"/>
</dbReference>
<evidence type="ECO:0000256" key="8">
    <source>
        <dbReference type="ARBA" id="ARBA00023027"/>
    </source>
</evidence>
<keyword evidence="8" id="KW-0520">NAD</keyword>
<dbReference type="GO" id="GO:0046872">
    <property type="term" value="F:metal ion binding"/>
    <property type="evidence" value="ECO:0007669"/>
    <property type="project" value="UniProtKB-KW"/>
</dbReference>
<dbReference type="PROSITE" id="PS51462">
    <property type="entry name" value="NUDIX"/>
    <property type="match status" value="1"/>
</dbReference>
<protein>
    <recommendedName>
        <fullName evidence="4">NAD(+) diphosphatase</fullName>
        <ecNumber evidence="4">3.6.1.22</ecNumber>
    </recommendedName>
</protein>
<comment type="caution">
    <text evidence="11">The sequence shown here is derived from an EMBL/GenBank/DDBJ whole genome shotgun (WGS) entry which is preliminary data.</text>
</comment>
<comment type="similarity">
    <text evidence="3">Belongs to the Nudix hydrolase family. NudC subfamily.</text>
</comment>
<dbReference type="Pfam" id="PF09297">
    <property type="entry name" value="Zn_ribbon_NUD"/>
    <property type="match status" value="1"/>
</dbReference>
<evidence type="ECO:0000313" key="12">
    <source>
        <dbReference type="Proteomes" id="UP000664779"/>
    </source>
</evidence>
<evidence type="ECO:0000256" key="9">
    <source>
        <dbReference type="ARBA" id="ARBA00023679"/>
    </source>
</evidence>
<dbReference type="InterPro" id="IPR049734">
    <property type="entry name" value="NudC-like_C"/>
</dbReference>
<keyword evidence="6 11" id="KW-0378">Hydrolase</keyword>
<dbReference type="EMBL" id="JAFLNF010000006">
    <property type="protein sequence ID" value="MBO0346439.1"/>
    <property type="molecule type" value="Genomic_DNA"/>
</dbReference>
<evidence type="ECO:0000313" key="11">
    <source>
        <dbReference type="EMBL" id="MBO0346439.1"/>
    </source>
</evidence>
<dbReference type="Proteomes" id="UP000664779">
    <property type="component" value="Unassembled WGS sequence"/>
</dbReference>
<keyword evidence="5" id="KW-0479">Metal-binding</keyword>
<dbReference type="SUPFAM" id="SSF55811">
    <property type="entry name" value="Nudix"/>
    <property type="match status" value="1"/>
</dbReference>
<evidence type="ECO:0000256" key="2">
    <source>
        <dbReference type="ARBA" id="ARBA00001947"/>
    </source>
</evidence>
<dbReference type="GO" id="GO:0019677">
    <property type="term" value="P:NAD+ catabolic process"/>
    <property type="evidence" value="ECO:0007669"/>
    <property type="project" value="TreeGrafter"/>
</dbReference>
<keyword evidence="12" id="KW-1185">Reference proteome</keyword>
<reference evidence="11" key="1">
    <citation type="submission" date="2021-03" db="EMBL/GenBank/DDBJ databases">
        <title>Roseibium sp. CAU 1637 isolated from Incheon.</title>
        <authorList>
            <person name="Kim W."/>
        </authorList>
    </citation>
    <scope>NUCLEOTIDE SEQUENCE</scope>
    <source>
        <strain evidence="11">CAU 1637</strain>
    </source>
</reference>
<dbReference type="Pfam" id="PF09296">
    <property type="entry name" value="NUDIX-like"/>
    <property type="match status" value="1"/>
</dbReference>
<dbReference type="GO" id="GO:0035529">
    <property type="term" value="F:NADH pyrophosphatase activity"/>
    <property type="evidence" value="ECO:0007669"/>
    <property type="project" value="TreeGrafter"/>
</dbReference>
<dbReference type="CDD" id="cd03429">
    <property type="entry name" value="NUDIX_NADH_pyrophosphatase_Nudt13"/>
    <property type="match status" value="1"/>
</dbReference>
<evidence type="ECO:0000256" key="6">
    <source>
        <dbReference type="ARBA" id="ARBA00022801"/>
    </source>
</evidence>
<dbReference type="PROSITE" id="PS00893">
    <property type="entry name" value="NUDIX_BOX"/>
    <property type="match status" value="1"/>
</dbReference>
<dbReference type="InterPro" id="IPR015797">
    <property type="entry name" value="NUDIX_hydrolase-like_dom_sf"/>
</dbReference>
<proteinExistence type="inferred from homology"/>
<evidence type="ECO:0000256" key="4">
    <source>
        <dbReference type="ARBA" id="ARBA00012381"/>
    </source>
</evidence>
<comment type="catalytic activity">
    <reaction evidence="9">
        <text>a 5'-end NAD(+)-phospho-ribonucleoside in mRNA + H2O = a 5'-end phospho-adenosine-phospho-ribonucleoside in mRNA + beta-nicotinamide D-ribonucleotide + 2 H(+)</text>
        <dbReference type="Rhea" id="RHEA:60876"/>
        <dbReference type="Rhea" id="RHEA-COMP:15698"/>
        <dbReference type="Rhea" id="RHEA-COMP:15719"/>
        <dbReference type="ChEBI" id="CHEBI:14649"/>
        <dbReference type="ChEBI" id="CHEBI:15377"/>
        <dbReference type="ChEBI" id="CHEBI:15378"/>
        <dbReference type="ChEBI" id="CHEBI:144029"/>
        <dbReference type="ChEBI" id="CHEBI:144051"/>
    </reaction>
    <physiologicalReaction direction="left-to-right" evidence="9">
        <dbReference type="Rhea" id="RHEA:60877"/>
    </physiologicalReaction>
</comment>
<comment type="cofactor">
    <cofactor evidence="1">
        <name>Mg(2+)</name>
        <dbReference type="ChEBI" id="CHEBI:18420"/>
    </cofactor>
</comment>
<sequence>MRFCDNLLDRCSDKRSDDAWIESRMAAEDAAVVLCTSSQMLLRGRQTPGVRHTFAQAEDLGALRRQMVFLGQTMDGKQPLFAAPLELTDEETAELDDVTAIDLRTLSIQNLVSAADLSALSQARAMLHWHRSHLFCARCGTKSDMREAGYRRECPSCGGQHFPRTDPVVIMLVTDGDRALLGRPPRLAEGIFTTLAGFMEPGETIEQAVRRETMEEAGISVGEVRLLANQPWPFPANLMLGCLGYATSGEIVMDDKELEACRWCDRDEVRQMIDGTHPNGDKVPPSISIAHHLITGWMDGRYS</sequence>
<gene>
    <name evidence="11" type="primary">nudC</name>
    <name evidence="11" type="ORF">J0X15_14490</name>
</gene>
<name>A0A939EPS2_9HYPH</name>